<dbReference type="RefSeq" id="WP_083364044.1">
    <property type="nucleotide sequence ID" value="NZ_LT629742.1"/>
</dbReference>
<feature type="compositionally biased region" description="Low complexity" evidence="2">
    <location>
        <begin position="46"/>
        <end position="56"/>
    </location>
</feature>
<gene>
    <name evidence="5" type="ORF">SAMN04489834_2160</name>
</gene>
<sequence length="192" mass="19411">MFSRFIYRRSALVAGAAFVVTAALTGCSAGASTGGNSTVGDSSGSAAVEEAPAEAVAAPETPGLNVPVTVGAFEFTALSAADAGTTVGAEPFTQTAQGTYYQLDLKIMNVGNDSQTFIVNYVTLEDAEGKSYDADSSASLYAGGDAQTWLAAINPGNAVQGPILFDIPAGVTPVKLHVSDNMFTDGTAIQLG</sequence>
<evidence type="ECO:0000313" key="6">
    <source>
        <dbReference type="Proteomes" id="UP000181956"/>
    </source>
</evidence>
<keyword evidence="1 3" id="KW-0732">Signal</keyword>
<evidence type="ECO:0000256" key="2">
    <source>
        <dbReference type="SAM" id="MobiDB-lite"/>
    </source>
</evidence>
<feature type="region of interest" description="Disordered" evidence="2">
    <location>
        <begin position="33"/>
        <end position="56"/>
    </location>
</feature>
<dbReference type="InterPro" id="IPR029050">
    <property type="entry name" value="Immunoprotect_excell_Ig-like"/>
</dbReference>
<evidence type="ECO:0000256" key="1">
    <source>
        <dbReference type="ARBA" id="ARBA00022729"/>
    </source>
</evidence>
<evidence type="ECO:0000256" key="3">
    <source>
        <dbReference type="SAM" id="SignalP"/>
    </source>
</evidence>
<dbReference type="Gene3D" id="2.60.40.1240">
    <property type="match status" value="1"/>
</dbReference>
<keyword evidence="6" id="KW-1185">Reference proteome</keyword>
<feature type="signal peptide" evidence="3">
    <location>
        <begin position="1"/>
        <end position="22"/>
    </location>
</feature>
<dbReference type="Proteomes" id="UP000181956">
    <property type="component" value="Chromosome I"/>
</dbReference>
<dbReference type="Pfam" id="PF11611">
    <property type="entry name" value="DUF4352"/>
    <property type="match status" value="1"/>
</dbReference>
<feature type="compositionally biased region" description="Polar residues" evidence="2">
    <location>
        <begin position="33"/>
        <end position="45"/>
    </location>
</feature>
<dbReference type="EMBL" id="LT629742">
    <property type="protein sequence ID" value="SDS79180.1"/>
    <property type="molecule type" value="Genomic_DNA"/>
</dbReference>
<feature type="domain" description="DUF4352" evidence="4">
    <location>
        <begin position="64"/>
        <end position="186"/>
    </location>
</feature>
<dbReference type="STRING" id="412690.SAMN04489834_2160"/>
<proteinExistence type="predicted"/>
<dbReference type="AlphaFoldDB" id="A0A1H1V3G3"/>
<reference evidence="6" key="1">
    <citation type="submission" date="2016-10" db="EMBL/GenBank/DDBJ databases">
        <authorList>
            <person name="Varghese N."/>
            <person name="Submissions S."/>
        </authorList>
    </citation>
    <scope>NUCLEOTIDE SEQUENCE [LARGE SCALE GENOMIC DNA]</scope>
    <source>
        <strain evidence="6">DSM 21772</strain>
    </source>
</reference>
<name>A0A1H1V3G3_9MICO</name>
<dbReference type="PROSITE" id="PS51257">
    <property type="entry name" value="PROKAR_LIPOPROTEIN"/>
    <property type="match status" value="1"/>
</dbReference>
<feature type="chain" id="PRO_5039530017" description="DUF4352 domain-containing protein" evidence="3">
    <location>
        <begin position="23"/>
        <end position="192"/>
    </location>
</feature>
<dbReference type="InterPro" id="IPR029051">
    <property type="entry name" value="DUF4352"/>
</dbReference>
<evidence type="ECO:0000259" key="4">
    <source>
        <dbReference type="Pfam" id="PF11611"/>
    </source>
</evidence>
<evidence type="ECO:0000313" key="5">
    <source>
        <dbReference type="EMBL" id="SDS79180.1"/>
    </source>
</evidence>
<organism evidence="5 6">
    <name type="scientific">Microterricola viridarii</name>
    <dbReference type="NCBI Taxonomy" id="412690"/>
    <lineage>
        <taxon>Bacteria</taxon>
        <taxon>Bacillati</taxon>
        <taxon>Actinomycetota</taxon>
        <taxon>Actinomycetes</taxon>
        <taxon>Micrococcales</taxon>
        <taxon>Microbacteriaceae</taxon>
        <taxon>Microterricola</taxon>
    </lineage>
</organism>
<accession>A0A1H1V3G3</accession>
<protein>
    <recommendedName>
        <fullName evidence="4">DUF4352 domain-containing protein</fullName>
    </recommendedName>
</protein>
<dbReference type="OrthoDB" id="3430849at2"/>